<evidence type="ECO:0000313" key="2">
    <source>
        <dbReference type="EMBL" id="CAF9935857.1"/>
    </source>
</evidence>
<dbReference type="AlphaFoldDB" id="A0A8H3IPT0"/>
<accession>A0A8H3IPT0</accession>
<feature type="compositionally biased region" description="Basic and acidic residues" evidence="1">
    <location>
        <begin position="40"/>
        <end position="66"/>
    </location>
</feature>
<gene>
    <name evidence="2" type="ORF">IMSHALPRED_010375</name>
</gene>
<sequence length="118" mass="12503">MQPQAASETAPLLVKPTTALPAPSLSPNSVPPCEVRATAHRNEDAKPAGDEERQDNDENRGHQYEGMPDMKAKLGYIVPAVGIGVFLAAADQTIIVSCYGKIGSDLKSLENTSWIATA</sequence>
<name>A0A8H3IPT0_9LECA</name>
<dbReference type="Proteomes" id="UP000664534">
    <property type="component" value="Unassembled WGS sequence"/>
</dbReference>
<evidence type="ECO:0000256" key="1">
    <source>
        <dbReference type="SAM" id="MobiDB-lite"/>
    </source>
</evidence>
<dbReference type="OrthoDB" id="3437016at2759"/>
<keyword evidence="3" id="KW-1185">Reference proteome</keyword>
<feature type="region of interest" description="Disordered" evidence="1">
    <location>
        <begin position="1"/>
        <end position="66"/>
    </location>
</feature>
<dbReference type="EMBL" id="CAJPDT010000086">
    <property type="protein sequence ID" value="CAF9935857.1"/>
    <property type="molecule type" value="Genomic_DNA"/>
</dbReference>
<proteinExistence type="predicted"/>
<comment type="caution">
    <text evidence="2">The sequence shown here is derived from an EMBL/GenBank/DDBJ whole genome shotgun (WGS) entry which is preliminary data.</text>
</comment>
<evidence type="ECO:0000313" key="3">
    <source>
        <dbReference type="Proteomes" id="UP000664534"/>
    </source>
</evidence>
<protein>
    <submittedName>
        <fullName evidence="2">Uncharacterized protein</fullName>
    </submittedName>
</protein>
<organism evidence="2 3">
    <name type="scientific">Imshaugia aleurites</name>
    <dbReference type="NCBI Taxonomy" id="172621"/>
    <lineage>
        <taxon>Eukaryota</taxon>
        <taxon>Fungi</taxon>
        <taxon>Dikarya</taxon>
        <taxon>Ascomycota</taxon>
        <taxon>Pezizomycotina</taxon>
        <taxon>Lecanoromycetes</taxon>
        <taxon>OSLEUM clade</taxon>
        <taxon>Lecanoromycetidae</taxon>
        <taxon>Lecanorales</taxon>
        <taxon>Lecanorineae</taxon>
        <taxon>Parmeliaceae</taxon>
        <taxon>Imshaugia</taxon>
    </lineage>
</organism>
<reference evidence="2" key="1">
    <citation type="submission" date="2021-03" db="EMBL/GenBank/DDBJ databases">
        <authorList>
            <person name="Tagirdzhanova G."/>
        </authorList>
    </citation>
    <scope>NUCLEOTIDE SEQUENCE</scope>
</reference>